<protein>
    <submittedName>
        <fullName evidence="1">Uncharacterized protein</fullName>
    </submittedName>
</protein>
<evidence type="ECO:0000313" key="1">
    <source>
        <dbReference type="EMBL" id="SHK07341.1"/>
    </source>
</evidence>
<sequence length="132" mass="14811">MIPVTGRSWLIRKPFPQPKAKGAMRSPWLPLPIFQPERWLELPATKLQEIYVLDSRGGKEIFWAQEPSGDSVQVVQGQGVEALPEAQEVAPVVYDVLGREVVRRRPGCMAADWHRMTLAAGNWPSGSYVVTF</sequence>
<keyword evidence="2" id="KW-1185">Reference proteome</keyword>
<dbReference type="AlphaFoldDB" id="A0A1M6PHB8"/>
<reference evidence="2" key="1">
    <citation type="submission" date="2016-11" db="EMBL/GenBank/DDBJ databases">
        <authorList>
            <person name="Varghese N."/>
            <person name="Submissions S."/>
        </authorList>
    </citation>
    <scope>NUCLEOTIDE SEQUENCE [LARGE SCALE GENOMIC DNA]</scope>
    <source>
        <strain evidence="2">DSM 22212</strain>
    </source>
</reference>
<evidence type="ECO:0000313" key="2">
    <source>
        <dbReference type="Proteomes" id="UP000185812"/>
    </source>
</evidence>
<name>A0A1M6PHB8_9BACT</name>
<accession>A0A1M6PHB8</accession>
<organism evidence="1 2">
    <name type="scientific">Rhodothermus profundi</name>
    <dbReference type="NCBI Taxonomy" id="633813"/>
    <lineage>
        <taxon>Bacteria</taxon>
        <taxon>Pseudomonadati</taxon>
        <taxon>Rhodothermota</taxon>
        <taxon>Rhodothermia</taxon>
        <taxon>Rhodothermales</taxon>
        <taxon>Rhodothermaceae</taxon>
        <taxon>Rhodothermus</taxon>
    </lineage>
</organism>
<dbReference type="STRING" id="633813.SAMN04488087_0185"/>
<dbReference type="Proteomes" id="UP000185812">
    <property type="component" value="Unassembled WGS sequence"/>
</dbReference>
<proteinExistence type="predicted"/>
<dbReference type="EMBL" id="FRAU01000001">
    <property type="protein sequence ID" value="SHK07341.1"/>
    <property type="molecule type" value="Genomic_DNA"/>
</dbReference>
<gene>
    <name evidence="1" type="ORF">SAMN04488087_0185</name>
</gene>